<keyword evidence="1" id="KW-1133">Transmembrane helix</keyword>
<feature type="transmembrane region" description="Helical" evidence="1">
    <location>
        <begin position="85"/>
        <end position="111"/>
    </location>
</feature>
<dbReference type="Pfam" id="PF10318">
    <property type="entry name" value="7TM_GPCR_Srh"/>
    <property type="match status" value="1"/>
</dbReference>
<reference evidence="3" key="1">
    <citation type="submission" date="2022-11" db="UniProtKB">
        <authorList>
            <consortium name="WormBaseParasite"/>
        </authorList>
    </citation>
    <scope>IDENTIFICATION</scope>
</reference>
<dbReference type="WBParaSite" id="PDA_v2.g12409.t1">
    <property type="protein sequence ID" value="PDA_v2.g12409.t1"/>
    <property type="gene ID" value="PDA_v2.g12409"/>
</dbReference>
<protein>
    <submittedName>
        <fullName evidence="3">Uncharacterized protein</fullName>
    </submittedName>
</protein>
<proteinExistence type="predicted"/>
<evidence type="ECO:0000313" key="3">
    <source>
        <dbReference type="WBParaSite" id="PDA_v2.g12409.t1"/>
    </source>
</evidence>
<name>A0A914P3H8_9BILA</name>
<keyword evidence="2" id="KW-1185">Reference proteome</keyword>
<dbReference type="SUPFAM" id="SSF81321">
    <property type="entry name" value="Family A G protein-coupled receptor-like"/>
    <property type="match status" value="1"/>
</dbReference>
<evidence type="ECO:0000256" key="1">
    <source>
        <dbReference type="SAM" id="Phobius"/>
    </source>
</evidence>
<feature type="transmembrane region" description="Helical" evidence="1">
    <location>
        <begin position="167"/>
        <end position="191"/>
    </location>
</feature>
<dbReference type="Proteomes" id="UP000887578">
    <property type="component" value="Unplaced"/>
</dbReference>
<evidence type="ECO:0000313" key="2">
    <source>
        <dbReference type="Proteomes" id="UP000887578"/>
    </source>
</evidence>
<dbReference type="AlphaFoldDB" id="A0A914P3H8"/>
<feature type="transmembrane region" description="Helical" evidence="1">
    <location>
        <begin position="132"/>
        <end position="161"/>
    </location>
</feature>
<organism evidence="2 3">
    <name type="scientific">Panagrolaimus davidi</name>
    <dbReference type="NCBI Taxonomy" id="227884"/>
    <lineage>
        <taxon>Eukaryota</taxon>
        <taxon>Metazoa</taxon>
        <taxon>Ecdysozoa</taxon>
        <taxon>Nematoda</taxon>
        <taxon>Chromadorea</taxon>
        <taxon>Rhabditida</taxon>
        <taxon>Tylenchina</taxon>
        <taxon>Panagrolaimomorpha</taxon>
        <taxon>Panagrolaimoidea</taxon>
        <taxon>Panagrolaimidae</taxon>
        <taxon>Panagrolaimus</taxon>
    </lineage>
</organism>
<feature type="transmembrane region" description="Helical" evidence="1">
    <location>
        <begin position="26"/>
        <end position="44"/>
    </location>
</feature>
<dbReference type="InterPro" id="IPR019422">
    <property type="entry name" value="7TM_GPCR_serpentine_rcpt_Srh"/>
</dbReference>
<dbReference type="PANTHER" id="PTHR22943">
    <property type="entry name" value="7-TRANSMEMBRANE DOMAIN RECEPTOR C.ELEGANS"/>
    <property type="match status" value="1"/>
</dbReference>
<keyword evidence="1" id="KW-0812">Transmembrane</keyword>
<accession>A0A914P3H8</accession>
<keyword evidence="1" id="KW-0472">Membrane</keyword>
<dbReference type="PANTHER" id="PTHR22943:SF248">
    <property type="entry name" value="SEVEN TM RECEPTOR"/>
    <property type="match status" value="1"/>
</dbReference>
<sequence length="232" mass="26532">MAVGGAFVYRFAALTNRLKKFLSKKFIALFAFMHIAYQLPTIILHDFAHVDRKIIDNAILTQWPNIRKLYDDGCSSIHFDTTPFAILFMICLALSFLITVPLIVFLLVKSFTSLNNQKQFMSPKTYKIHRQLLISIVFQTAVPILTLFAPYSFAFCLLLTGMENVSFVMQGAFILGTIHSPLNTIMMIHFIQPYRRFFANICNKIHPRRTVLPSFTDAQHSEIPNAINNPLP</sequence>